<keyword evidence="6 8" id="KW-0472">Membrane</keyword>
<name>A0A0N0C2F3_9BACL</name>
<dbReference type="OrthoDB" id="9785285at2"/>
<reference evidence="10 11" key="1">
    <citation type="submission" date="2015-08" db="EMBL/GenBank/DDBJ databases">
        <title>Draft genome sequence of cellulolytic and xylanolytic Paenibacillus sp. A59, isolated from a decaying forest soil from Patagonia, Argentina.</title>
        <authorList>
            <person name="Ghio S."/>
            <person name="Caceres A.M."/>
            <person name="Talia P."/>
            <person name="Grasso D."/>
            <person name="Campos E."/>
        </authorList>
    </citation>
    <scope>NUCLEOTIDE SEQUENCE [LARGE SCALE GENOMIC DNA]</scope>
    <source>
        <strain evidence="10 11">A59</strain>
    </source>
</reference>
<feature type="transmembrane region" description="Helical" evidence="8">
    <location>
        <begin position="24"/>
        <end position="42"/>
    </location>
</feature>
<keyword evidence="7" id="KW-0407">Ion channel</keyword>
<dbReference type="RefSeq" id="WP_053784430.1">
    <property type="nucleotide sequence ID" value="NZ_LITU01000083.1"/>
</dbReference>
<evidence type="ECO:0000256" key="8">
    <source>
        <dbReference type="SAM" id="Phobius"/>
    </source>
</evidence>
<dbReference type="PANTHER" id="PTHR11003:SF291">
    <property type="entry name" value="IP11374P"/>
    <property type="match status" value="1"/>
</dbReference>
<evidence type="ECO:0000256" key="7">
    <source>
        <dbReference type="ARBA" id="ARBA00023303"/>
    </source>
</evidence>
<evidence type="ECO:0000256" key="4">
    <source>
        <dbReference type="ARBA" id="ARBA00022989"/>
    </source>
</evidence>
<keyword evidence="11" id="KW-1185">Reference proteome</keyword>
<evidence type="ECO:0000256" key="2">
    <source>
        <dbReference type="ARBA" id="ARBA00022448"/>
    </source>
</evidence>
<dbReference type="SUPFAM" id="SSF81324">
    <property type="entry name" value="Voltage-gated potassium channels"/>
    <property type="match status" value="1"/>
</dbReference>
<dbReference type="Proteomes" id="UP000037688">
    <property type="component" value="Unassembled WGS sequence"/>
</dbReference>
<dbReference type="GO" id="GO:0030322">
    <property type="term" value="P:stabilization of membrane potential"/>
    <property type="evidence" value="ECO:0007669"/>
    <property type="project" value="TreeGrafter"/>
</dbReference>
<feature type="domain" description="Potassium channel" evidence="9">
    <location>
        <begin position="31"/>
        <end position="99"/>
    </location>
</feature>
<organism evidence="10 11">
    <name type="scientific">Paenibacillus xylanivorans</name>
    <dbReference type="NCBI Taxonomy" id="1705561"/>
    <lineage>
        <taxon>Bacteria</taxon>
        <taxon>Bacillati</taxon>
        <taxon>Bacillota</taxon>
        <taxon>Bacilli</taxon>
        <taxon>Bacillales</taxon>
        <taxon>Paenibacillaceae</taxon>
        <taxon>Paenibacillus</taxon>
    </lineage>
</organism>
<dbReference type="Pfam" id="PF07885">
    <property type="entry name" value="Ion_trans_2"/>
    <property type="match status" value="1"/>
</dbReference>
<dbReference type="PATRIC" id="fig|1705561.3.peg.6571"/>
<keyword evidence="5" id="KW-0406">Ion transport</keyword>
<evidence type="ECO:0000256" key="5">
    <source>
        <dbReference type="ARBA" id="ARBA00023065"/>
    </source>
</evidence>
<dbReference type="InterPro" id="IPR003280">
    <property type="entry name" value="2pore_dom_K_chnl"/>
</dbReference>
<evidence type="ECO:0000256" key="6">
    <source>
        <dbReference type="ARBA" id="ARBA00023136"/>
    </source>
</evidence>
<feature type="transmembrane region" description="Helical" evidence="8">
    <location>
        <begin position="81"/>
        <end position="104"/>
    </location>
</feature>
<keyword evidence="3 8" id="KW-0812">Transmembrane</keyword>
<accession>A0A0N0C2F3</accession>
<dbReference type="GO" id="GO:0005886">
    <property type="term" value="C:plasma membrane"/>
    <property type="evidence" value="ECO:0007669"/>
    <property type="project" value="TreeGrafter"/>
</dbReference>
<proteinExistence type="predicted"/>
<evidence type="ECO:0000313" key="10">
    <source>
        <dbReference type="EMBL" id="KOY12821.1"/>
    </source>
</evidence>
<dbReference type="Gene3D" id="1.10.287.70">
    <property type="match status" value="1"/>
</dbReference>
<evidence type="ECO:0000256" key="3">
    <source>
        <dbReference type="ARBA" id="ARBA00022692"/>
    </source>
</evidence>
<protein>
    <submittedName>
        <fullName evidence="10">Transporter</fullName>
    </submittedName>
</protein>
<evidence type="ECO:0000259" key="9">
    <source>
        <dbReference type="Pfam" id="PF07885"/>
    </source>
</evidence>
<dbReference type="AlphaFoldDB" id="A0A0N0C2F3"/>
<keyword evidence="4 8" id="KW-1133">Transmembrane helix</keyword>
<dbReference type="EMBL" id="LITU01000083">
    <property type="protein sequence ID" value="KOY12821.1"/>
    <property type="molecule type" value="Genomic_DNA"/>
</dbReference>
<sequence>MVSFIITLKRLLKGIFHAFKDQKFLALFVLTAATLLSGTLFYTRVEGLHWIDALYFCAVTLTTVGHPDFVPSTGFGKAFTVIYMFAGIGLTFAMIARITAGILFPRKLQTEENPD</sequence>
<evidence type="ECO:0000313" key="11">
    <source>
        <dbReference type="Proteomes" id="UP000037688"/>
    </source>
</evidence>
<gene>
    <name evidence="10" type="ORF">AMS66_31040</name>
</gene>
<comment type="subcellular location">
    <subcellularLocation>
        <location evidence="1">Membrane</location>
        <topology evidence="1">Multi-pass membrane protein</topology>
    </subcellularLocation>
</comment>
<evidence type="ECO:0000256" key="1">
    <source>
        <dbReference type="ARBA" id="ARBA00004141"/>
    </source>
</evidence>
<dbReference type="GO" id="GO:0015271">
    <property type="term" value="F:outward rectifier potassium channel activity"/>
    <property type="evidence" value="ECO:0007669"/>
    <property type="project" value="TreeGrafter"/>
</dbReference>
<dbReference type="InterPro" id="IPR013099">
    <property type="entry name" value="K_chnl_dom"/>
</dbReference>
<dbReference type="PANTHER" id="PTHR11003">
    <property type="entry name" value="POTASSIUM CHANNEL, SUBFAMILY K"/>
    <property type="match status" value="1"/>
</dbReference>
<dbReference type="GO" id="GO:0022841">
    <property type="term" value="F:potassium ion leak channel activity"/>
    <property type="evidence" value="ECO:0007669"/>
    <property type="project" value="TreeGrafter"/>
</dbReference>
<comment type="caution">
    <text evidence="10">The sequence shown here is derived from an EMBL/GenBank/DDBJ whole genome shotgun (WGS) entry which is preliminary data.</text>
</comment>
<keyword evidence="2" id="KW-0813">Transport</keyword>